<keyword evidence="3 7" id="KW-0592">Phosphate transport</keyword>
<evidence type="ECO:0000313" key="10">
    <source>
        <dbReference type="Proteomes" id="UP000489600"/>
    </source>
</evidence>
<dbReference type="Pfam" id="PF01384">
    <property type="entry name" value="PHO4"/>
    <property type="match status" value="1"/>
</dbReference>
<dbReference type="PANTHER" id="PTHR11101">
    <property type="entry name" value="PHOSPHATE TRANSPORTER"/>
    <property type="match status" value="1"/>
</dbReference>
<feature type="transmembrane region" description="Helical" evidence="7">
    <location>
        <begin position="528"/>
        <end position="547"/>
    </location>
</feature>
<gene>
    <name evidence="9" type="ORF">ANE_LOCUS14587</name>
</gene>
<organism evidence="9 10">
    <name type="scientific">Arabis nemorensis</name>
    <dbReference type="NCBI Taxonomy" id="586526"/>
    <lineage>
        <taxon>Eukaryota</taxon>
        <taxon>Viridiplantae</taxon>
        <taxon>Streptophyta</taxon>
        <taxon>Embryophyta</taxon>
        <taxon>Tracheophyta</taxon>
        <taxon>Spermatophyta</taxon>
        <taxon>Magnoliopsida</taxon>
        <taxon>eudicotyledons</taxon>
        <taxon>Gunneridae</taxon>
        <taxon>Pentapetalae</taxon>
        <taxon>rosids</taxon>
        <taxon>malvids</taxon>
        <taxon>Brassicales</taxon>
        <taxon>Brassicaceae</taxon>
        <taxon>Arabideae</taxon>
        <taxon>Arabis</taxon>
    </lineage>
</organism>
<feature type="transmembrane region" description="Helical" evidence="7">
    <location>
        <begin position="293"/>
        <end position="314"/>
    </location>
</feature>
<evidence type="ECO:0000256" key="8">
    <source>
        <dbReference type="SAM" id="MobiDB-lite"/>
    </source>
</evidence>
<evidence type="ECO:0000256" key="1">
    <source>
        <dbReference type="ARBA" id="ARBA00004141"/>
    </source>
</evidence>
<feature type="transmembrane region" description="Helical" evidence="7">
    <location>
        <begin position="266"/>
        <end position="287"/>
    </location>
</feature>
<feature type="transmembrane region" description="Helical" evidence="7">
    <location>
        <begin position="157"/>
        <end position="175"/>
    </location>
</feature>
<dbReference type="OrthoDB" id="260807at2759"/>
<evidence type="ECO:0000313" key="9">
    <source>
        <dbReference type="EMBL" id="VVB04143.1"/>
    </source>
</evidence>
<keyword evidence="6 7" id="KW-0472">Membrane</keyword>
<feature type="transmembrane region" description="Helical" evidence="7">
    <location>
        <begin position="125"/>
        <end position="145"/>
    </location>
</feature>
<keyword evidence="5 7" id="KW-1133">Transmembrane helix</keyword>
<reference evidence="9" key="1">
    <citation type="submission" date="2019-07" db="EMBL/GenBank/DDBJ databases">
        <authorList>
            <person name="Dittberner H."/>
        </authorList>
    </citation>
    <scope>NUCLEOTIDE SEQUENCE [LARGE SCALE GENOMIC DNA]</scope>
</reference>
<dbReference type="GO" id="GO:0005315">
    <property type="term" value="F:phosphate transmembrane transporter activity"/>
    <property type="evidence" value="ECO:0007669"/>
    <property type="project" value="InterPro"/>
</dbReference>
<keyword evidence="4 7" id="KW-0812">Transmembrane</keyword>
<dbReference type="GO" id="GO:0035435">
    <property type="term" value="P:phosphate ion transmembrane transport"/>
    <property type="evidence" value="ECO:0007669"/>
    <property type="project" value="TreeGrafter"/>
</dbReference>
<protein>
    <recommendedName>
        <fullName evidence="7">Phosphate transporter</fullName>
    </recommendedName>
</protein>
<dbReference type="Proteomes" id="UP000489600">
    <property type="component" value="Unassembled WGS sequence"/>
</dbReference>
<dbReference type="AlphaFoldDB" id="A0A565BRX9"/>
<sequence>MTLPYRFSSVRNHSLLLRTSHLCIPRSALGCFSPKESPFFKKNTVQFLPPQKQHTSLPLKLASPLASFSSYADSEGNEQHHGDQQIQNSPESSSTDSTGSDGKDNAEATGDFSGMAQAFHISSNTARAISILIACSALSFPLIMKSLGQGLALKTKLLSYATLLFGFYMAWNIGANDVANAMGTSVGSGALTIRQAVMTAAVLEFSGALLMGTHVTSTMQKGIIMANVFQGKDMLLFAGLLSSLAAAGTWLQVASYYGWPVSTTHCIVGSMVGFGLVYGGAGAVFWSSLAKVASSWVISPLMGALVSFLVYKCIRRFVYSAPNPGQAAAAAAPVAVFVGVASISSAAFPLSKIFPIGLSQALACGAVGAIIFDRIIRNKLGHLLAKSKSQETTQDQPKSIGFLSDIAGPTGTQLEIVYGVFGYMQVLSACFMSFAHGGNDVSNAIGPLAAALSILQGGAAAGGGDIVIPMDVLAWGGFGIVAGLTMWGYRVIATIGKKITELTPTRGFAAEFAAATVVLFASKLGLPISATHTLVGAVMGVGFARGLNSVRAETVREIVASWLVTIPVGATLAVLYTWIFTKILSFVL</sequence>
<keyword evidence="2 7" id="KW-0813">Transport</keyword>
<dbReference type="InterPro" id="IPR001204">
    <property type="entry name" value="Phos_transporter"/>
</dbReference>
<comment type="subcellular location">
    <subcellularLocation>
        <location evidence="1 7">Membrane</location>
        <topology evidence="1 7">Multi-pass membrane protein</topology>
    </subcellularLocation>
</comment>
<evidence type="ECO:0000256" key="6">
    <source>
        <dbReference type="ARBA" id="ARBA00023136"/>
    </source>
</evidence>
<dbReference type="EMBL" id="CABITT030000005">
    <property type="protein sequence ID" value="VVB04143.1"/>
    <property type="molecule type" value="Genomic_DNA"/>
</dbReference>
<comment type="similarity">
    <text evidence="7">Belongs to the inorganic phosphate transporter (PiT) (TC 2.A.20) family.</text>
</comment>
<evidence type="ECO:0000256" key="2">
    <source>
        <dbReference type="ARBA" id="ARBA00022448"/>
    </source>
</evidence>
<evidence type="ECO:0000256" key="4">
    <source>
        <dbReference type="ARBA" id="ARBA00022692"/>
    </source>
</evidence>
<accession>A0A565BRX9</accession>
<feature type="transmembrane region" description="Helical" evidence="7">
    <location>
        <begin position="326"/>
        <end position="347"/>
    </location>
</feature>
<evidence type="ECO:0000256" key="5">
    <source>
        <dbReference type="ARBA" id="ARBA00022989"/>
    </source>
</evidence>
<dbReference type="GO" id="GO:0016020">
    <property type="term" value="C:membrane"/>
    <property type="evidence" value="ECO:0007669"/>
    <property type="project" value="UniProtKB-SubCell"/>
</dbReference>
<keyword evidence="10" id="KW-1185">Reference proteome</keyword>
<evidence type="ECO:0000256" key="3">
    <source>
        <dbReference type="ARBA" id="ARBA00022592"/>
    </source>
</evidence>
<feature type="transmembrane region" description="Helical" evidence="7">
    <location>
        <begin position="559"/>
        <end position="579"/>
    </location>
</feature>
<feature type="transmembrane region" description="Helical" evidence="7">
    <location>
        <begin position="353"/>
        <end position="372"/>
    </location>
</feature>
<feature type="region of interest" description="Disordered" evidence="8">
    <location>
        <begin position="71"/>
        <end position="107"/>
    </location>
</feature>
<proteinExistence type="inferred from homology"/>
<dbReference type="PANTHER" id="PTHR11101:SF80">
    <property type="entry name" value="PHOSPHATE TRANSPORTER"/>
    <property type="match status" value="1"/>
</dbReference>
<feature type="transmembrane region" description="Helical" evidence="7">
    <location>
        <begin position="472"/>
        <end position="492"/>
    </location>
</feature>
<name>A0A565BRX9_9BRAS</name>
<evidence type="ECO:0000256" key="7">
    <source>
        <dbReference type="RuleBase" id="RU363058"/>
    </source>
</evidence>
<comment type="caution">
    <text evidence="9">The sequence shown here is derived from an EMBL/GenBank/DDBJ whole genome shotgun (WGS) entry which is preliminary data.</text>
</comment>
<feature type="transmembrane region" description="Helical" evidence="7">
    <location>
        <begin position="416"/>
        <end position="435"/>
    </location>
</feature>
<feature type="transmembrane region" description="Helical" evidence="7">
    <location>
        <begin position="235"/>
        <end position="259"/>
    </location>
</feature>
<comment type="function">
    <text evidence="7">Sodium-phosphate symporter.</text>
</comment>